<dbReference type="GO" id="GO:0043093">
    <property type="term" value="P:FtsZ-dependent cytokinesis"/>
    <property type="evidence" value="ECO:0007669"/>
    <property type="project" value="UniProtKB-UniRule"/>
</dbReference>
<dbReference type="GO" id="GO:0032153">
    <property type="term" value="C:cell division site"/>
    <property type="evidence" value="ECO:0007669"/>
    <property type="project" value="TreeGrafter"/>
</dbReference>
<comment type="subunit">
    <text evidence="1">Interacts with FtsZ.</text>
</comment>
<dbReference type="AlphaFoldDB" id="A0A679IB15"/>
<dbReference type="InterPro" id="IPR036268">
    <property type="entry name" value="ZapD_sf"/>
</dbReference>
<dbReference type="Gene3D" id="2.60.440.10">
    <property type="entry name" value="YacF-like domains"/>
    <property type="match status" value="1"/>
</dbReference>
<keyword evidence="1" id="KW-0131">Cell cycle</keyword>
<dbReference type="InterPro" id="IPR009777">
    <property type="entry name" value="ZapD"/>
</dbReference>
<dbReference type="EMBL" id="AP022345">
    <property type="protein sequence ID" value="BBU67901.1"/>
    <property type="molecule type" value="Genomic_DNA"/>
</dbReference>
<organism evidence="2 3">
    <name type="scientific">Fluviibacter phosphoraccumulans</name>
    <dbReference type="NCBI Taxonomy" id="1751046"/>
    <lineage>
        <taxon>Bacteria</taxon>
        <taxon>Pseudomonadati</taxon>
        <taxon>Pseudomonadota</taxon>
        <taxon>Betaproteobacteria</taxon>
        <taxon>Rhodocyclales</taxon>
        <taxon>Fluviibacteraceae</taxon>
        <taxon>Fluviibacter</taxon>
    </lineage>
</organism>
<dbReference type="NCBIfam" id="NF003656">
    <property type="entry name" value="PRK05287.1-4"/>
    <property type="match status" value="1"/>
</dbReference>
<dbReference type="GO" id="GO:0000917">
    <property type="term" value="P:division septum assembly"/>
    <property type="evidence" value="ECO:0007669"/>
    <property type="project" value="UniProtKB-KW"/>
</dbReference>
<reference evidence="3" key="1">
    <citation type="submission" date="2020-01" db="EMBL/GenBank/DDBJ databases">
        <title>Phosphoaccumulans saitamaens gen. nov., sp. nov., a polyphosphate accumulating bacterium isolated from surface river water.</title>
        <authorList>
            <person name="Watanabe K."/>
            <person name="Suda W."/>
        </authorList>
    </citation>
    <scope>NUCLEOTIDE SEQUENCE [LARGE SCALE GENOMIC DNA]</scope>
    <source>
        <strain evidence="3">ICHIAU1</strain>
    </source>
</reference>
<evidence type="ECO:0000313" key="2">
    <source>
        <dbReference type="EMBL" id="BBU67901.1"/>
    </source>
</evidence>
<dbReference type="HAMAP" id="MF_01092">
    <property type="entry name" value="ZapD"/>
    <property type="match status" value="1"/>
</dbReference>
<dbReference type="PANTHER" id="PTHR39455">
    <property type="entry name" value="CELL DIVISION PROTEIN ZAPD"/>
    <property type="match status" value="1"/>
</dbReference>
<comment type="similarity">
    <text evidence="1">Belongs to the ZapD family.</text>
</comment>
<dbReference type="GO" id="GO:0005737">
    <property type="term" value="C:cytoplasm"/>
    <property type="evidence" value="ECO:0007669"/>
    <property type="project" value="UniProtKB-SubCell"/>
</dbReference>
<evidence type="ECO:0000256" key="1">
    <source>
        <dbReference type="HAMAP-Rule" id="MF_01092"/>
    </source>
</evidence>
<comment type="function">
    <text evidence="1">Cell division factor that enhances FtsZ-ring assembly. Directly interacts with FtsZ and promotes bundling of FtsZ protofilaments, with a reduction in FtsZ GTPase activity.</text>
</comment>
<keyword evidence="3" id="KW-1185">Reference proteome</keyword>
<gene>
    <name evidence="1 2" type="primary">zapD</name>
    <name evidence="2" type="ORF">ICHIAU1_01840</name>
</gene>
<comment type="subcellular location">
    <subcellularLocation>
        <location evidence="1">Cytoplasm</location>
    </subcellularLocation>
    <text evidence="1">Localizes to mid-cell in an FtsZ-dependent manner.</text>
</comment>
<proteinExistence type="inferred from homology"/>
<dbReference type="PANTHER" id="PTHR39455:SF1">
    <property type="entry name" value="CELL DIVISION PROTEIN ZAPD"/>
    <property type="match status" value="1"/>
</dbReference>
<dbReference type="InterPro" id="IPR027462">
    <property type="entry name" value="ZapD_C"/>
</dbReference>
<dbReference type="SUPFAM" id="SSF160950">
    <property type="entry name" value="YacF-like"/>
    <property type="match status" value="1"/>
</dbReference>
<accession>A0A679IB15</accession>
<dbReference type="Pfam" id="PF07072">
    <property type="entry name" value="ZapD"/>
    <property type="match status" value="1"/>
</dbReference>
<evidence type="ECO:0000313" key="3">
    <source>
        <dbReference type="Proteomes" id="UP000463961"/>
    </source>
</evidence>
<sequence length="273" mass="31308">MQQIGLLFEELAISTPPQAKHAPIVLIYEYPLTERIRALLRLEDLFARMAHYLGAPDIHDHHAALTVLFEILEVARPDLKSELLQELERQRQVLTAFRDNPNISSEALDTALNEISEALNLLHALTGKLGQHLRDNEWLISVKNRSLIPGGLSEFDIPSYHLWLNQPTAQRQRDLQTWLEPFLPLRDGLAIVLHLLRDSGTPEAYTASRGSYQRTLAGVNSQMLRIRIHDAMITPETSANKYALNLRFMETDFHQRPRQVERDVHFDLTFCAI</sequence>
<keyword evidence="1" id="KW-0717">Septation</keyword>
<keyword evidence="1 2" id="KW-0132">Cell division</keyword>
<name>A0A679IB15_9RHOO</name>
<dbReference type="Gene3D" id="1.10.3900.10">
    <property type="entry name" value="YacF-like"/>
    <property type="match status" value="1"/>
</dbReference>
<dbReference type="Proteomes" id="UP000463961">
    <property type="component" value="Chromosome"/>
</dbReference>
<protein>
    <recommendedName>
        <fullName evidence="1">Cell division protein ZapD</fullName>
    </recommendedName>
    <alternativeName>
        <fullName evidence="1">Z ring-associated protein D</fullName>
    </alternativeName>
</protein>
<keyword evidence="1" id="KW-0963">Cytoplasm</keyword>